<gene>
    <name evidence="2" type="ORF">V8G54_015646</name>
</gene>
<feature type="domain" description="N-acetyltransferase" evidence="1">
    <location>
        <begin position="91"/>
        <end position="246"/>
    </location>
</feature>
<dbReference type="Pfam" id="PF13302">
    <property type="entry name" value="Acetyltransf_3"/>
    <property type="match status" value="2"/>
</dbReference>
<organism evidence="2 3">
    <name type="scientific">Vigna mungo</name>
    <name type="common">Black gram</name>
    <name type="synonym">Phaseolus mungo</name>
    <dbReference type="NCBI Taxonomy" id="3915"/>
    <lineage>
        <taxon>Eukaryota</taxon>
        <taxon>Viridiplantae</taxon>
        <taxon>Streptophyta</taxon>
        <taxon>Embryophyta</taxon>
        <taxon>Tracheophyta</taxon>
        <taxon>Spermatophyta</taxon>
        <taxon>Magnoliopsida</taxon>
        <taxon>eudicotyledons</taxon>
        <taxon>Gunneridae</taxon>
        <taxon>Pentapetalae</taxon>
        <taxon>rosids</taxon>
        <taxon>fabids</taxon>
        <taxon>Fabales</taxon>
        <taxon>Fabaceae</taxon>
        <taxon>Papilionoideae</taxon>
        <taxon>50 kb inversion clade</taxon>
        <taxon>NPAAA clade</taxon>
        <taxon>indigoferoid/millettioid clade</taxon>
        <taxon>Phaseoleae</taxon>
        <taxon>Vigna</taxon>
    </lineage>
</organism>
<evidence type="ECO:0000259" key="1">
    <source>
        <dbReference type="PROSITE" id="PS51186"/>
    </source>
</evidence>
<dbReference type="SUPFAM" id="SSF55729">
    <property type="entry name" value="Acyl-CoA N-acyltransferases (Nat)"/>
    <property type="match status" value="2"/>
</dbReference>
<dbReference type="AlphaFoldDB" id="A0AAQ3S0D2"/>
<dbReference type="InterPro" id="IPR016181">
    <property type="entry name" value="Acyl_CoA_acyltransferase"/>
</dbReference>
<name>A0AAQ3S0D2_VIGMU</name>
<accession>A0AAQ3S0D2</accession>
<dbReference type="GO" id="GO:0016747">
    <property type="term" value="F:acyltransferase activity, transferring groups other than amino-acyl groups"/>
    <property type="evidence" value="ECO:0007669"/>
    <property type="project" value="InterPro"/>
</dbReference>
<protein>
    <recommendedName>
        <fullName evidence="1">N-acetyltransferase domain-containing protein</fullName>
    </recommendedName>
</protein>
<reference evidence="2 3" key="1">
    <citation type="journal article" date="2023" name="Life. Sci Alliance">
        <title>Evolutionary insights into 3D genome organization and epigenetic landscape of Vigna mungo.</title>
        <authorList>
            <person name="Junaid A."/>
            <person name="Singh B."/>
            <person name="Bhatia S."/>
        </authorList>
    </citation>
    <scope>NUCLEOTIDE SEQUENCE [LARGE SCALE GENOMIC DNA]</scope>
    <source>
        <strain evidence="2">Urdbean</strain>
    </source>
</reference>
<dbReference type="PANTHER" id="PTHR46067:SF27">
    <property type="entry name" value="ACYL-COA N-ACYLTRANSFERASES (NAT) SUPERFAMILY PROTEIN"/>
    <property type="match status" value="1"/>
</dbReference>
<keyword evidence="3" id="KW-1185">Reference proteome</keyword>
<sequence length="262" mass="29354">MELGYVIGSKYWGKGVATVVVKEVVKVAFSEQSLPNLERIEALVDVLNVGSQRVLEKAGFQREGILRKYCKIQNPMEKSEEKEESVDLSRISLRPLELSDLDDVLVWTSDEKVATFCTWDPYSSKEEGINFIQNIASKLAWCRAICLNDRAIGCVSLSSKSEHDQSRSLELGYVIGSKYWGKGVATVVVKEVVEVAFTEQLLPNLERIEALVDVLNVGSQRVLEKAGFQREGILRKYVFLKGKARDMVMFSVLSTDPHLSST</sequence>
<dbReference type="PANTHER" id="PTHR46067">
    <property type="entry name" value="ACYL-COA N-ACYLTRANSFERASES (NAT) SUPERFAMILY PROTEIN"/>
    <property type="match status" value="1"/>
</dbReference>
<dbReference type="Proteomes" id="UP001374535">
    <property type="component" value="Chromosome 5"/>
</dbReference>
<dbReference type="PROSITE" id="PS51186">
    <property type="entry name" value="GNAT"/>
    <property type="match status" value="2"/>
</dbReference>
<dbReference type="Gene3D" id="3.40.630.30">
    <property type="match status" value="2"/>
</dbReference>
<evidence type="ECO:0000313" key="2">
    <source>
        <dbReference type="EMBL" id="WVZ11116.1"/>
    </source>
</evidence>
<dbReference type="EMBL" id="CP144696">
    <property type="protein sequence ID" value="WVZ11116.1"/>
    <property type="molecule type" value="Genomic_DNA"/>
</dbReference>
<evidence type="ECO:0000313" key="3">
    <source>
        <dbReference type="Proteomes" id="UP001374535"/>
    </source>
</evidence>
<feature type="domain" description="N-acetyltransferase" evidence="1">
    <location>
        <begin position="1"/>
        <end position="81"/>
    </location>
</feature>
<proteinExistence type="predicted"/>
<dbReference type="InterPro" id="IPR000182">
    <property type="entry name" value="GNAT_dom"/>
</dbReference>